<gene>
    <name evidence="2" type="primary">ga02745</name>
    <name evidence="2" type="ORF">PR202_ga02745</name>
</gene>
<reference evidence="2" key="1">
    <citation type="journal article" date="2018" name="DNA Res.">
        <title>Multiple hybrid de novo genome assembly of finger millet, an orphan allotetraploid crop.</title>
        <authorList>
            <person name="Hatakeyama M."/>
            <person name="Aluri S."/>
            <person name="Balachadran M.T."/>
            <person name="Sivarajan S.R."/>
            <person name="Patrignani A."/>
            <person name="Gruter S."/>
            <person name="Poveda L."/>
            <person name="Shimizu-Inatsugi R."/>
            <person name="Baeten J."/>
            <person name="Francoijs K.J."/>
            <person name="Nataraja K.N."/>
            <person name="Reddy Y.A.N."/>
            <person name="Phadnis S."/>
            <person name="Ravikumar R.L."/>
            <person name="Schlapbach R."/>
            <person name="Sreeman S.M."/>
            <person name="Shimizu K.K."/>
        </authorList>
    </citation>
    <scope>NUCLEOTIDE SEQUENCE</scope>
</reference>
<reference evidence="2" key="2">
    <citation type="submission" date="2021-12" db="EMBL/GenBank/DDBJ databases">
        <title>Resequencing data analysis of finger millet.</title>
        <authorList>
            <person name="Hatakeyama M."/>
            <person name="Aluri S."/>
            <person name="Balachadran M.T."/>
            <person name="Sivarajan S.R."/>
            <person name="Poveda L."/>
            <person name="Shimizu-Inatsugi R."/>
            <person name="Schlapbach R."/>
            <person name="Sreeman S.M."/>
            <person name="Shimizu K.K."/>
        </authorList>
    </citation>
    <scope>NUCLEOTIDE SEQUENCE</scope>
</reference>
<comment type="caution">
    <text evidence="2">The sequence shown here is derived from an EMBL/GenBank/DDBJ whole genome shotgun (WGS) entry which is preliminary data.</text>
</comment>
<dbReference type="SUPFAM" id="SSF56672">
    <property type="entry name" value="DNA/RNA polymerases"/>
    <property type="match status" value="1"/>
</dbReference>
<accession>A0AAV5BN36</accession>
<organism evidence="2 3">
    <name type="scientific">Eleusine coracana subsp. coracana</name>
    <dbReference type="NCBI Taxonomy" id="191504"/>
    <lineage>
        <taxon>Eukaryota</taxon>
        <taxon>Viridiplantae</taxon>
        <taxon>Streptophyta</taxon>
        <taxon>Embryophyta</taxon>
        <taxon>Tracheophyta</taxon>
        <taxon>Spermatophyta</taxon>
        <taxon>Magnoliopsida</taxon>
        <taxon>Liliopsida</taxon>
        <taxon>Poales</taxon>
        <taxon>Poaceae</taxon>
        <taxon>PACMAD clade</taxon>
        <taxon>Chloridoideae</taxon>
        <taxon>Cynodonteae</taxon>
        <taxon>Eleusininae</taxon>
        <taxon>Eleusine</taxon>
    </lineage>
</organism>
<dbReference type="PANTHER" id="PTHR33116">
    <property type="entry name" value="REVERSE TRANSCRIPTASE ZINC-BINDING DOMAIN-CONTAINING PROTEIN-RELATED-RELATED"/>
    <property type="match status" value="1"/>
</dbReference>
<evidence type="ECO:0000313" key="2">
    <source>
        <dbReference type="EMBL" id="GJM86847.1"/>
    </source>
</evidence>
<dbReference type="AlphaFoldDB" id="A0AAV5BN36"/>
<proteinExistence type="predicted"/>
<dbReference type="Pfam" id="PF00078">
    <property type="entry name" value="RVT_1"/>
    <property type="match status" value="1"/>
</dbReference>
<dbReference type="PANTHER" id="PTHR33116:SF78">
    <property type="entry name" value="OS12G0587133 PROTEIN"/>
    <property type="match status" value="1"/>
</dbReference>
<keyword evidence="3" id="KW-1185">Reference proteome</keyword>
<dbReference type="InterPro" id="IPR000477">
    <property type="entry name" value="RT_dom"/>
</dbReference>
<dbReference type="Pfam" id="PF13966">
    <property type="entry name" value="zf-RVT"/>
    <property type="match status" value="1"/>
</dbReference>
<sequence>MNGEPGDIITHQHGLHQGDPLSPMLFIIVMDVLNSLFMKAGEVGLLRPLSARATNHRISLYADDVALFTKPVENELHVTKLILDHFGEASGLWTNLQKSCVIPIQCDQQVQQLVEDSLECPTKGFPCTYLGMPISHKKLRKADLLAWVEKVADKLPGWKASLLNLAGRAALVRFVLSAIPIYILFAMNVPKWFIKAIDKIRRSFLWKGRREANGGCCLVAWEKVQRPLDLGGLGILNLEIASWALQMKWLWLQKTTSDRPWSGLEIPTHPHARAMFAISIVTQVGNGRDTLFWTDKWLHGSALPDIAPEVFMHVPKRLTNVRIVEQALTDRTWVRDIQGGLSIYGLIEYLILWDLIEEFILTNEVDRHCWKHDNSGIFSSKSAYKLFFNGSITFEPWRHLWKSWAPPKCKMFLWLAIRNKCWTADQIAKRGLDHPVSCVLCDQEEETVQHILVGCVFAREFWYILFQAVHFQQLAPRSNEKDFASWW</sequence>
<feature type="domain" description="Reverse transcriptase" evidence="1">
    <location>
        <begin position="1"/>
        <end position="134"/>
    </location>
</feature>
<dbReference type="InterPro" id="IPR026960">
    <property type="entry name" value="RVT-Znf"/>
</dbReference>
<name>A0AAV5BN36_ELECO</name>
<evidence type="ECO:0000259" key="1">
    <source>
        <dbReference type="PROSITE" id="PS50878"/>
    </source>
</evidence>
<dbReference type="EMBL" id="BQKI01000001">
    <property type="protein sequence ID" value="GJM86847.1"/>
    <property type="molecule type" value="Genomic_DNA"/>
</dbReference>
<protein>
    <recommendedName>
        <fullName evidence="1">Reverse transcriptase domain-containing protein</fullName>
    </recommendedName>
</protein>
<dbReference type="InterPro" id="IPR043502">
    <property type="entry name" value="DNA/RNA_pol_sf"/>
</dbReference>
<dbReference type="Proteomes" id="UP001054889">
    <property type="component" value="Unassembled WGS sequence"/>
</dbReference>
<dbReference type="PROSITE" id="PS50878">
    <property type="entry name" value="RT_POL"/>
    <property type="match status" value="1"/>
</dbReference>
<evidence type="ECO:0000313" key="3">
    <source>
        <dbReference type="Proteomes" id="UP001054889"/>
    </source>
</evidence>